<dbReference type="GO" id="GO:0071439">
    <property type="term" value="C:clathrin complex"/>
    <property type="evidence" value="ECO:0007669"/>
    <property type="project" value="TreeGrafter"/>
</dbReference>
<dbReference type="PANTHER" id="PTHR10292:SF1">
    <property type="entry name" value="CLATHRIN HEAVY CHAIN"/>
    <property type="match status" value="1"/>
</dbReference>
<proteinExistence type="predicted"/>
<dbReference type="InterPro" id="IPR000547">
    <property type="entry name" value="Clathrin_H-chain/VPS_repeat"/>
</dbReference>
<sequence length="172" mass="20129">MFVDTNPGFRVKPAVIPLYYGVFHALRHSIETHTNFDHIALAQKLEKHELTEFRRLAALLFKGSSRWAQSIDLCKRDKLYTDAMQYACESRNPEIAEELLRWFLAENLPDCFSACLYRCYDLLRPDVVLELAWRNGLVDMAMPFMIQAMRELTTKVIEFRMFSTALCQRLAE</sequence>
<name>A0A1S8WK17_OPIVI</name>
<protein>
    <recommendedName>
        <fullName evidence="4">Clathrin heavy chain linker core motif domain-containing protein</fullName>
    </recommendedName>
</protein>
<dbReference type="Gene3D" id="1.25.40.730">
    <property type="match status" value="1"/>
</dbReference>
<dbReference type="InterPro" id="IPR016024">
    <property type="entry name" value="ARM-type_fold"/>
</dbReference>
<evidence type="ECO:0000256" key="1">
    <source>
        <dbReference type="PROSITE-ProRule" id="PRU01006"/>
    </source>
</evidence>
<reference evidence="2 3" key="1">
    <citation type="submission" date="2015-03" db="EMBL/GenBank/DDBJ databases">
        <title>Draft genome of the nematode, Opisthorchis viverrini.</title>
        <authorList>
            <person name="Mitreva M."/>
        </authorList>
    </citation>
    <scope>NUCLEOTIDE SEQUENCE [LARGE SCALE GENOMIC DNA]</scope>
    <source>
        <strain evidence="2">Khon Kaen</strain>
    </source>
</reference>
<evidence type="ECO:0008006" key="4">
    <source>
        <dbReference type="Google" id="ProtNLM"/>
    </source>
</evidence>
<dbReference type="EMBL" id="KV906412">
    <property type="protein sequence ID" value="OON14791.1"/>
    <property type="molecule type" value="Genomic_DNA"/>
</dbReference>
<keyword evidence="3" id="KW-1185">Reference proteome</keyword>
<gene>
    <name evidence="2" type="ORF">X801_09416</name>
</gene>
<dbReference type="SUPFAM" id="SSF48371">
    <property type="entry name" value="ARM repeat"/>
    <property type="match status" value="1"/>
</dbReference>
<dbReference type="PANTHER" id="PTHR10292">
    <property type="entry name" value="CLATHRIN HEAVY CHAIN RELATED"/>
    <property type="match status" value="1"/>
</dbReference>
<organism evidence="2 3">
    <name type="scientific">Opisthorchis viverrini</name>
    <name type="common">Southeast Asian liver fluke</name>
    <dbReference type="NCBI Taxonomy" id="6198"/>
    <lineage>
        <taxon>Eukaryota</taxon>
        <taxon>Metazoa</taxon>
        <taxon>Spiralia</taxon>
        <taxon>Lophotrochozoa</taxon>
        <taxon>Platyhelminthes</taxon>
        <taxon>Trematoda</taxon>
        <taxon>Digenea</taxon>
        <taxon>Opisthorchiida</taxon>
        <taxon>Opisthorchiata</taxon>
        <taxon>Opisthorchiidae</taxon>
        <taxon>Opisthorchis</taxon>
    </lineage>
</organism>
<dbReference type="GO" id="GO:0006898">
    <property type="term" value="P:receptor-mediated endocytosis"/>
    <property type="evidence" value="ECO:0007669"/>
    <property type="project" value="TreeGrafter"/>
</dbReference>
<accession>A0A1S8WK17</accession>
<dbReference type="Proteomes" id="UP000243686">
    <property type="component" value="Unassembled WGS sequence"/>
</dbReference>
<evidence type="ECO:0000313" key="2">
    <source>
        <dbReference type="EMBL" id="OON14791.1"/>
    </source>
</evidence>
<dbReference type="Gene3D" id="1.25.40.10">
    <property type="entry name" value="Tetratricopeptide repeat domain"/>
    <property type="match status" value="1"/>
</dbReference>
<feature type="repeat" description="CHCR" evidence="1">
    <location>
        <begin position="1"/>
        <end position="112"/>
    </location>
</feature>
<dbReference type="Pfam" id="PF00637">
    <property type="entry name" value="Clathrin"/>
    <property type="match status" value="1"/>
</dbReference>
<dbReference type="InterPro" id="IPR055358">
    <property type="entry name" value="CHCR"/>
</dbReference>
<dbReference type="GO" id="GO:0032051">
    <property type="term" value="F:clathrin light chain binding"/>
    <property type="evidence" value="ECO:0007669"/>
    <property type="project" value="TreeGrafter"/>
</dbReference>
<dbReference type="InterPro" id="IPR011990">
    <property type="entry name" value="TPR-like_helical_dom_sf"/>
</dbReference>
<dbReference type="PROSITE" id="PS50236">
    <property type="entry name" value="CHCR"/>
    <property type="match status" value="1"/>
</dbReference>
<dbReference type="AlphaFoldDB" id="A0A1S8WK17"/>
<evidence type="ECO:0000313" key="3">
    <source>
        <dbReference type="Proteomes" id="UP000243686"/>
    </source>
</evidence>
<dbReference type="GO" id="GO:0006886">
    <property type="term" value="P:intracellular protein transport"/>
    <property type="evidence" value="ECO:0007669"/>
    <property type="project" value="UniProtKB-UniRule"/>
</dbReference>